<evidence type="ECO:0000313" key="3">
    <source>
        <dbReference type="Proteomes" id="UP000053095"/>
    </source>
</evidence>
<proteinExistence type="predicted"/>
<dbReference type="Proteomes" id="UP000053095">
    <property type="component" value="Unassembled WGS sequence"/>
</dbReference>
<evidence type="ECO:0000259" key="1">
    <source>
        <dbReference type="Pfam" id="PF06985"/>
    </source>
</evidence>
<dbReference type="PANTHER" id="PTHR39596">
    <property type="match status" value="1"/>
</dbReference>
<name>A0A478EAK2_TALPI</name>
<evidence type="ECO:0000313" key="2">
    <source>
        <dbReference type="EMBL" id="GAM42286.1"/>
    </source>
</evidence>
<feature type="domain" description="Heterokaryon incompatibility" evidence="1">
    <location>
        <begin position="241"/>
        <end position="326"/>
    </location>
</feature>
<dbReference type="InterPro" id="IPR010730">
    <property type="entry name" value="HET"/>
</dbReference>
<accession>A0A478EAK2</accession>
<dbReference type="PANTHER" id="PTHR39596:SF2">
    <property type="entry name" value="HET DOMAIN PROTEIN (AFU_ORTHOLOGUE AFUA_1G17550)-RELATED"/>
    <property type="match status" value="1"/>
</dbReference>
<gene>
    <name evidence="2" type="ORF">TCE0_044f16120</name>
</gene>
<reference evidence="3" key="1">
    <citation type="journal article" date="2015" name="Genome Announc.">
        <title>Draft genome sequence of Talaromyces cellulolyticus strain Y-94, a source of lignocellulosic biomass-degrading enzymes.</title>
        <authorList>
            <person name="Fujii T."/>
            <person name="Koike H."/>
            <person name="Sawayama S."/>
            <person name="Yano S."/>
            <person name="Inoue H."/>
        </authorList>
    </citation>
    <scope>NUCLEOTIDE SEQUENCE [LARGE SCALE GENOMIC DNA]</scope>
    <source>
        <strain evidence="3">Y-94</strain>
    </source>
</reference>
<dbReference type="AlphaFoldDB" id="A0A478EAK2"/>
<dbReference type="EMBL" id="DF933840">
    <property type="protein sequence ID" value="GAM42286.1"/>
    <property type="molecule type" value="Genomic_DNA"/>
</dbReference>
<sequence length="627" mass="70470">MTVISVRNTPNPLLPEIVEYIVDNIHKVPDLLNSARVNNLWNLVALKKLYKGSLNDMQFTVHTLLVPEHPKVAVSIELLLVVLVDAFKDTYGAEAWNVLSVYTTDVEDRELAPGVNQRVATYLKTRMVAQGWCPQRLASLGELPRSDALYTLSLMGTRELLSGHERCDEHNCMGNYVDDATYNQTARHVTGGCDCGFVMVDVEKVVRITENGQIPIAMVVQDLESKQVRLETIPYQAGITYIAISHVWAHGLGNPDENALRSCQLLELDKLVKATLEDQDLRHGDTETAYFWIDTLCLPLRPQHSRNTGIKQMRHCYEAATAVLVLDNHLRRSTALNPSIAIEALLQVAICDWRFRVWTLQEAIFAQKLILQFIDTSVDAEELLLFCFTSHGQGLTPEAERFQNLSMFLTFNLFPTLGVNPGSLNREQGRPRLREGHSSLASLMLSLQGRVMSKTEDEPLCSASILGQDHVLAASLECPKQERMKVFWRAQGRVPAWVPFIDGPKIEESGLRWAPSTLRYKAQLLGGLSGGPGSGDFADIEPGGLGLRMTKPGFAGFELEDNQRNRKGARLESEPHAFRIRDDRECRYDVVRRTIGITEICLYWGRILLLLSRSGLRLTFLRFLLLP</sequence>
<organism evidence="2 3">
    <name type="scientific">Talaromyces pinophilus</name>
    <name type="common">Penicillium pinophilum</name>
    <dbReference type="NCBI Taxonomy" id="128442"/>
    <lineage>
        <taxon>Eukaryota</taxon>
        <taxon>Fungi</taxon>
        <taxon>Dikarya</taxon>
        <taxon>Ascomycota</taxon>
        <taxon>Pezizomycotina</taxon>
        <taxon>Eurotiomycetes</taxon>
        <taxon>Eurotiomycetidae</taxon>
        <taxon>Eurotiales</taxon>
        <taxon>Trichocomaceae</taxon>
        <taxon>Talaromyces</taxon>
        <taxon>Talaromyces sect. Talaromyces</taxon>
    </lineage>
</organism>
<keyword evidence="3" id="KW-1185">Reference proteome</keyword>
<dbReference type="Pfam" id="PF06985">
    <property type="entry name" value="HET"/>
    <property type="match status" value="1"/>
</dbReference>
<protein>
    <recommendedName>
        <fullName evidence="1">Heterokaryon incompatibility domain-containing protein</fullName>
    </recommendedName>
</protein>